<reference evidence="1 2" key="1">
    <citation type="submission" date="2018-01" db="EMBL/GenBank/DDBJ databases">
        <authorList>
            <person name="Paulsen S."/>
            <person name="Gram L.K."/>
        </authorList>
    </citation>
    <scope>NUCLEOTIDE SEQUENCE [LARGE SCALE GENOMIC DNA]</scope>
    <source>
        <strain evidence="1 2">S2676</strain>
    </source>
</reference>
<dbReference type="EMBL" id="PNCI01000019">
    <property type="protein sequence ID" value="TMP29010.1"/>
    <property type="molecule type" value="Genomic_DNA"/>
</dbReference>
<dbReference type="RefSeq" id="WP_138552901.1">
    <property type="nucleotide sequence ID" value="NZ_PNCH01000051.1"/>
</dbReference>
<proteinExistence type="predicted"/>
<dbReference type="Proteomes" id="UP000310249">
    <property type="component" value="Unassembled WGS sequence"/>
</dbReference>
<dbReference type="AlphaFoldDB" id="A0A5S3WM00"/>
<organism evidence="1 2">
    <name type="scientific">Pseudoalteromonas rubra</name>
    <dbReference type="NCBI Taxonomy" id="43658"/>
    <lineage>
        <taxon>Bacteria</taxon>
        <taxon>Pseudomonadati</taxon>
        <taxon>Pseudomonadota</taxon>
        <taxon>Gammaproteobacteria</taxon>
        <taxon>Alteromonadales</taxon>
        <taxon>Pseudoalteromonadaceae</taxon>
        <taxon>Pseudoalteromonas</taxon>
    </lineage>
</organism>
<reference evidence="2" key="2">
    <citation type="submission" date="2019-06" db="EMBL/GenBank/DDBJ databases">
        <title>Co-occurence of chitin degradation, pigmentation and bioactivity in marine Pseudoalteromonas.</title>
        <authorList>
            <person name="Sonnenschein E.C."/>
            <person name="Bech P.K."/>
        </authorList>
    </citation>
    <scope>NUCLEOTIDE SEQUENCE [LARGE SCALE GENOMIC DNA]</scope>
    <source>
        <strain evidence="2">S2676</strain>
    </source>
</reference>
<accession>A0A5S3WM00</accession>
<gene>
    <name evidence="1" type="ORF">CWB99_09575</name>
</gene>
<evidence type="ECO:0000313" key="1">
    <source>
        <dbReference type="EMBL" id="TMP29010.1"/>
    </source>
</evidence>
<name>A0A5S3WM00_9GAMM</name>
<protein>
    <submittedName>
        <fullName evidence="1">Uncharacterized protein</fullName>
    </submittedName>
</protein>
<comment type="caution">
    <text evidence="1">The sequence shown here is derived from an EMBL/GenBank/DDBJ whole genome shotgun (WGS) entry which is preliminary data.</text>
</comment>
<sequence>MTVMKPKSIEIEYEIEQTAALEATSILSDLPNVVARKLTVDEVVAHTDKETHSDVDVDVDIDIDIDVDAIAVVDVDIDIDVDVVVDVTTHTDKD</sequence>
<evidence type="ECO:0000313" key="2">
    <source>
        <dbReference type="Proteomes" id="UP000310249"/>
    </source>
</evidence>